<dbReference type="PANTHER" id="PTHR30625:SF17">
    <property type="entry name" value="TOLQ-RELATED"/>
    <property type="match status" value="1"/>
</dbReference>
<evidence type="ECO:0000256" key="2">
    <source>
        <dbReference type="ARBA" id="ARBA00022475"/>
    </source>
</evidence>
<feature type="transmembrane region" description="Helical" evidence="7">
    <location>
        <begin position="73"/>
        <end position="91"/>
    </location>
</feature>
<dbReference type="Proteomes" id="UP000297031">
    <property type="component" value="Chromosome"/>
</dbReference>
<evidence type="ECO:0000256" key="3">
    <source>
        <dbReference type="ARBA" id="ARBA00022692"/>
    </source>
</evidence>
<keyword evidence="10" id="KW-1185">Reference proteome</keyword>
<protein>
    <submittedName>
        <fullName evidence="9">MotA/TolQ/ExbB proton channel family protein</fullName>
    </submittedName>
</protein>
<dbReference type="RefSeq" id="WP_136411045.1">
    <property type="nucleotide sequence ID" value="NZ_CP039393.1"/>
</dbReference>
<sequence length="267" mass="28538">MSTLNSLISQVFDAATHIISTVANSASTVTGIIKAQVPDTLTDTVTTTAEVVESIPAPEPVELSVWELCLKGGFIMIPLALLSIICIYIFIERYIVLRRANREDASFMKRIKDYIHEGEIESAKNLCKKNGSPYARLILKGISRIGRPMNDVLVAIENTGNLEIANLGKGLPWLATTAAGAPMLGFLGTVIGMVEAFFSLASAGSAANIGVLAGGIYEALVTTVAGLVVGIIALFAYNYLVSRINGVMKLLEGKTMEFMDLLNEPAQ</sequence>
<keyword evidence="5 7" id="KW-0472">Membrane</keyword>
<comment type="similarity">
    <text evidence="6">Belongs to the exbB/tolQ family.</text>
</comment>
<comment type="subcellular location">
    <subcellularLocation>
        <location evidence="1">Cell membrane</location>
        <topology evidence="1">Multi-pass membrane protein</topology>
    </subcellularLocation>
    <subcellularLocation>
        <location evidence="6">Membrane</location>
        <topology evidence="6">Multi-pass membrane protein</topology>
    </subcellularLocation>
</comment>
<dbReference type="EMBL" id="CP039393">
    <property type="protein sequence ID" value="QCD36681.1"/>
    <property type="molecule type" value="Genomic_DNA"/>
</dbReference>
<dbReference type="PANTHER" id="PTHR30625">
    <property type="entry name" value="PROTEIN TOLQ"/>
    <property type="match status" value="1"/>
</dbReference>
<evidence type="ECO:0000256" key="1">
    <source>
        <dbReference type="ARBA" id="ARBA00004651"/>
    </source>
</evidence>
<dbReference type="OrthoDB" id="4045at2"/>
<keyword evidence="2" id="KW-1003">Cell membrane</keyword>
<evidence type="ECO:0000256" key="7">
    <source>
        <dbReference type="SAM" id="Phobius"/>
    </source>
</evidence>
<keyword evidence="3 7" id="KW-0812">Transmembrane</keyword>
<name>A0A4P7VQU4_9BACT</name>
<dbReference type="KEGG" id="mgod:E7746_12720"/>
<reference evidence="9 10" key="1">
    <citation type="submission" date="2019-02" db="EMBL/GenBank/DDBJ databases">
        <title>Isolation and identification of novel species under the genus Muribaculum.</title>
        <authorList>
            <person name="Miyake S."/>
            <person name="Ding Y."/>
            <person name="Low A."/>
            <person name="Soh M."/>
            <person name="Seedorf H."/>
        </authorList>
    </citation>
    <scope>NUCLEOTIDE SEQUENCE [LARGE SCALE GENOMIC DNA]</scope>
    <source>
        <strain evidence="9 10">TLL-A4</strain>
    </source>
</reference>
<dbReference type="InterPro" id="IPR050790">
    <property type="entry name" value="ExbB/TolQ_transport"/>
</dbReference>
<evidence type="ECO:0000256" key="5">
    <source>
        <dbReference type="ARBA" id="ARBA00023136"/>
    </source>
</evidence>
<dbReference type="GO" id="GO:0017038">
    <property type="term" value="P:protein import"/>
    <property type="evidence" value="ECO:0007669"/>
    <property type="project" value="TreeGrafter"/>
</dbReference>
<evidence type="ECO:0000313" key="10">
    <source>
        <dbReference type="Proteomes" id="UP000297031"/>
    </source>
</evidence>
<evidence type="ECO:0000256" key="6">
    <source>
        <dbReference type="RuleBase" id="RU004057"/>
    </source>
</evidence>
<feature type="transmembrane region" description="Helical" evidence="7">
    <location>
        <begin position="184"/>
        <end position="207"/>
    </location>
</feature>
<feature type="transmembrane region" description="Helical" evidence="7">
    <location>
        <begin position="219"/>
        <end position="240"/>
    </location>
</feature>
<dbReference type="InterPro" id="IPR002898">
    <property type="entry name" value="MotA_ExbB_proton_chnl"/>
</dbReference>
<dbReference type="Pfam" id="PF01618">
    <property type="entry name" value="MotA_ExbB"/>
    <property type="match status" value="1"/>
</dbReference>
<keyword evidence="4 7" id="KW-1133">Transmembrane helix</keyword>
<dbReference type="GO" id="GO:0005886">
    <property type="term" value="C:plasma membrane"/>
    <property type="evidence" value="ECO:0007669"/>
    <property type="project" value="UniProtKB-SubCell"/>
</dbReference>
<keyword evidence="6" id="KW-0813">Transport</keyword>
<evidence type="ECO:0000313" key="9">
    <source>
        <dbReference type="EMBL" id="QCD36681.1"/>
    </source>
</evidence>
<feature type="domain" description="MotA/TolQ/ExbB proton channel" evidence="8">
    <location>
        <begin position="133"/>
        <end position="252"/>
    </location>
</feature>
<keyword evidence="6" id="KW-0653">Protein transport</keyword>
<accession>A0A4P7VQU4</accession>
<evidence type="ECO:0000256" key="4">
    <source>
        <dbReference type="ARBA" id="ARBA00022989"/>
    </source>
</evidence>
<evidence type="ECO:0000259" key="8">
    <source>
        <dbReference type="Pfam" id="PF01618"/>
    </source>
</evidence>
<dbReference type="AlphaFoldDB" id="A0A4P7VQU4"/>
<proteinExistence type="inferred from homology"/>
<organism evidence="9 10">
    <name type="scientific">Muribaculum gordoncarteri</name>
    <dbReference type="NCBI Taxonomy" id="2530390"/>
    <lineage>
        <taxon>Bacteria</taxon>
        <taxon>Pseudomonadati</taxon>
        <taxon>Bacteroidota</taxon>
        <taxon>Bacteroidia</taxon>
        <taxon>Bacteroidales</taxon>
        <taxon>Muribaculaceae</taxon>
        <taxon>Muribaculum</taxon>
    </lineage>
</organism>
<gene>
    <name evidence="9" type="ORF">E7746_12720</name>
</gene>